<dbReference type="Gene3D" id="3.90.1150.10">
    <property type="entry name" value="Aspartate Aminotransferase, domain 1"/>
    <property type="match status" value="1"/>
</dbReference>
<dbReference type="PIRSF" id="PIRSF000524">
    <property type="entry name" value="SPT"/>
    <property type="match status" value="1"/>
</dbReference>
<name>A0ABM8GBQ0_9MICO</name>
<dbReference type="Proteomes" id="UP001321498">
    <property type="component" value="Chromosome"/>
</dbReference>
<dbReference type="PANTHER" id="PTHR21152:SF40">
    <property type="entry name" value="ALANINE--GLYOXYLATE AMINOTRANSFERASE"/>
    <property type="match status" value="1"/>
</dbReference>
<sequence length="407" mass="43167">MAVPPIAPPTRLLMGPGPINADPRVLRAMSAQLVGQYDPAMTGYMAETQELYREVFGTANEATLLVDGTSRAGIEAALVSLLHPGDRVLVPVFGRFGHLLVEIAQRAGAEVHTLSTEWGTVFAPEQIEEAIRAVRPAMLAVVHGDTSTTMAQPLDALGDICRQHGVLFYTDVTATLGGNEFESDAWGLDAVSAGLQKCLGGPSGSAPLTLSPRAVEVLDSRRSIEAGIRDDHSPVRSDPIRSNYLDLAMILDYWGPKRLNHHTEATTMLYGARECARILLEEGRAAAIERHRLHGDAMLTGVTGLGLSTFGDLEHKMNNVVGVAIPDGVNGDAIRGELLTDYGIEIGTSFGPLHGKIWRIGTMGYNARRDAVLLTLAALEQVLRRAGAPVTAGGGTGAALEVYGAAA</sequence>
<dbReference type="Gene3D" id="3.40.640.10">
    <property type="entry name" value="Type I PLP-dependent aspartate aminotransferase-like (Major domain)"/>
    <property type="match status" value="1"/>
</dbReference>
<dbReference type="PANTHER" id="PTHR21152">
    <property type="entry name" value="AMINOTRANSFERASE CLASS V"/>
    <property type="match status" value="1"/>
</dbReference>
<dbReference type="EMBL" id="AP027731">
    <property type="protein sequence ID" value="BDZ45656.1"/>
    <property type="molecule type" value="Genomic_DNA"/>
</dbReference>
<proteinExistence type="inferred from homology"/>
<dbReference type="GO" id="GO:0008483">
    <property type="term" value="F:transaminase activity"/>
    <property type="evidence" value="ECO:0007669"/>
    <property type="project" value="UniProtKB-KW"/>
</dbReference>
<evidence type="ECO:0000256" key="2">
    <source>
        <dbReference type="ARBA" id="ARBA00009236"/>
    </source>
</evidence>
<gene>
    <name evidence="5" type="ORF">GCM10025866_15650</name>
</gene>
<dbReference type="InterPro" id="IPR015424">
    <property type="entry name" value="PyrdxlP-dep_Trfase"/>
</dbReference>
<dbReference type="InterPro" id="IPR015421">
    <property type="entry name" value="PyrdxlP-dep_Trfase_major"/>
</dbReference>
<accession>A0ABM8GBQ0</accession>
<keyword evidence="6" id="KW-1185">Reference proteome</keyword>
<keyword evidence="5" id="KW-0808">Transferase</keyword>
<dbReference type="InterPro" id="IPR015422">
    <property type="entry name" value="PyrdxlP-dep_Trfase_small"/>
</dbReference>
<comment type="similarity">
    <text evidence="2">Belongs to the class-V pyridoxal-phosphate-dependent aminotransferase family.</text>
</comment>
<comment type="cofactor">
    <cofactor evidence="1">
        <name>pyridoxal 5'-phosphate</name>
        <dbReference type="ChEBI" id="CHEBI:597326"/>
    </cofactor>
</comment>
<evidence type="ECO:0000259" key="4">
    <source>
        <dbReference type="Pfam" id="PF00266"/>
    </source>
</evidence>
<evidence type="ECO:0000256" key="1">
    <source>
        <dbReference type="ARBA" id="ARBA00001933"/>
    </source>
</evidence>
<dbReference type="InterPro" id="IPR024169">
    <property type="entry name" value="SP_NH2Trfase/AEP_transaminase"/>
</dbReference>
<evidence type="ECO:0000256" key="3">
    <source>
        <dbReference type="ARBA" id="ARBA00022898"/>
    </source>
</evidence>
<keyword evidence="5" id="KW-0032">Aminotransferase</keyword>
<dbReference type="SUPFAM" id="SSF53383">
    <property type="entry name" value="PLP-dependent transferases"/>
    <property type="match status" value="1"/>
</dbReference>
<dbReference type="Pfam" id="PF00266">
    <property type="entry name" value="Aminotran_5"/>
    <property type="match status" value="1"/>
</dbReference>
<keyword evidence="3" id="KW-0663">Pyridoxal phosphate</keyword>
<feature type="domain" description="Aminotransferase class V" evidence="4">
    <location>
        <begin position="41"/>
        <end position="346"/>
    </location>
</feature>
<organism evidence="5 6">
    <name type="scientific">Naasia aerilata</name>
    <dbReference type="NCBI Taxonomy" id="1162966"/>
    <lineage>
        <taxon>Bacteria</taxon>
        <taxon>Bacillati</taxon>
        <taxon>Actinomycetota</taxon>
        <taxon>Actinomycetes</taxon>
        <taxon>Micrococcales</taxon>
        <taxon>Microbacteriaceae</taxon>
        <taxon>Naasia</taxon>
    </lineage>
</organism>
<dbReference type="InterPro" id="IPR000192">
    <property type="entry name" value="Aminotrans_V_dom"/>
</dbReference>
<protein>
    <submittedName>
        <fullName evidence="5">Aminotransferase V</fullName>
    </submittedName>
</protein>
<reference evidence="6" key="1">
    <citation type="journal article" date="2019" name="Int. J. Syst. Evol. Microbiol.">
        <title>The Global Catalogue of Microorganisms (GCM) 10K type strain sequencing project: providing services to taxonomists for standard genome sequencing and annotation.</title>
        <authorList>
            <consortium name="The Broad Institute Genomics Platform"/>
            <consortium name="The Broad Institute Genome Sequencing Center for Infectious Disease"/>
            <person name="Wu L."/>
            <person name="Ma J."/>
        </authorList>
    </citation>
    <scope>NUCLEOTIDE SEQUENCE [LARGE SCALE GENOMIC DNA]</scope>
    <source>
        <strain evidence="6">NBRC 108725</strain>
    </source>
</reference>
<evidence type="ECO:0000313" key="5">
    <source>
        <dbReference type="EMBL" id="BDZ45656.1"/>
    </source>
</evidence>
<evidence type="ECO:0000313" key="6">
    <source>
        <dbReference type="Proteomes" id="UP001321498"/>
    </source>
</evidence>